<dbReference type="AlphaFoldDB" id="A0A1F6THU5"/>
<dbReference type="GO" id="GO:0009249">
    <property type="term" value="P:protein lipoylation"/>
    <property type="evidence" value="ECO:0007669"/>
    <property type="project" value="InterPro"/>
</dbReference>
<evidence type="ECO:0000256" key="8">
    <source>
        <dbReference type="PIRSR" id="PIRSR016262-1"/>
    </source>
</evidence>
<feature type="active site" description="Acyl-thioester intermediate" evidence="6 8">
    <location>
        <position position="172"/>
    </location>
</feature>
<dbReference type="InterPro" id="IPR045864">
    <property type="entry name" value="aa-tRNA-synth_II/BPL/LPL"/>
</dbReference>
<comment type="function">
    <text evidence="5 6 7">Catalyzes the transfer of endogenously produced octanoic acid from octanoyl-acyl-carrier-protein onto the lipoyl domains of lipoate-dependent enzymes. Lipoyl-ACP can also act as a substrate although octanoyl-ACP is likely to be the physiological substrate.</text>
</comment>
<keyword evidence="4 6" id="KW-0012">Acyltransferase</keyword>
<dbReference type="PIRSF" id="PIRSF016262">
    <property type="entry name" value="LPLase"/>
    <property type="match status" value="1"/>
</dbReference>
<sequence>MSRFDASTVTVRDLGVVDYQACLRAMQDFTIRRGPATGDELWLLQHPPVYTLGLNARQAVLANPTGIPVVKCDRGGDISYHGPGQLVAYVLIDLRRRGWGVKQLVHALEQSVLDFLGERAIEAGRRPGAPGVYVDGRKIAQLGLRIRRGASYHGLSFNIDMDLAPFRQIRPCGIEGLEVTQLAALPGGKIPLNIAADGLRTQLLRRLEYNHTTVSSPDPA</sequence>
<evidence type="ECO:0000256" key="2">
    <source>
        <dbReference type="ARBA" id="ARBA00022490"/>
    </source>
</evidence>
<dbReference type="GO" id="GO:0005737">
    <property type="term" value="C:cytoplasm"/>
    <property type="evidence" value="ECO:0007669"/>
    <property type="project" value="UniProtKB-SubCell"/>
</dbReference>
<evidence type="ECO:0000256" key="6">
    <source>
        <dbReference type="HAMAP-Rule" id="MF_00013"/>
    </source>
</evidence>
<organism evidence="11 12">
    <name type="scientific">Candidatus Muproteobacteria bacterium RBG_16_64_11</name>
    <dbReference type="NCBI Taxonomy" id="1817758"/>
    <lineage>
        <taxon>Bacteria</taxon>
        <taxon>Pseudomonadati</taxon>
        <taxon>Pseudomonadota</taxon>
        <taxon>Candidatus Muproteobacteria</taxon>
    </lineage>
</organism>
<dbReference type="PROSITE" id="PS51733">
    <property type="entry name" value="BPL_LPL_CATALYTIC"/>
    <property type="match status" value="1"/>
</dbReference>
<dbReference type="Pfam" id="PF21948">
    <property type="entry name" value="LplA-B_cat"/>
    <property type="match status" value="1"/>
</dbReference>
<feature type="binding site" evidence="6">
    <location>
        <begin position="154"/>
        <end position="156"/>
    </location>
    <ligand>
        <name>substrate</name>
    </ligand>
</feature>
<evidence type="ECO:0000313" key="12">
    <source>
        <dbReference type="Proteomes" id="UP000177925"/>
    </source>
</evidence>
<gene>
    <name evidence="6" type="primary">lipB</name>
    <name evidence="11" type="ORF">A2150_05630</name>
</gene>
<feature type="domain" description="BPL/LPL catalytic" evidence="10">
    <location>
        <begin position="35"/>
        <end position="211"/>
    </location>
</feature>
<accession>A0A1F6THU5</accession>
<dbReference type="UniPathway" id="UPA00538">
    <property type="reaction ID" value="UER00592"/>
</dbReference>
<protein>
    <recommendedName>
        <fullName evidence="6 7">Octanoyltransferase</fullName>
        <ecNumber evidence="6 7">2.3.1.181</ecNumber>
    </recommendedName>
    <alternativeName>
        <fullName evidence="6">Lipoate-protein ligase B</fullName>
    </alternativeName>
    <alternativeName>
        <fullName evidence="6">Lipoyl/octanoyl transferase</fullName>
    </alternativeName>
    <alternativeName>
        <fullName evidence="6">Octanoyl-[acyl-carrier-protein]-protein N-octanoyltransferase</fullName>
    </alternativeName>
</protein>
<dbReference type="GO" id="GO:0033819">
    <property type="term" value="F:lipoyl(octanoyl) transferase activity"/>
    <property type="evidence" value="ECO:0007669"/>
    <property type="project" value="UniProtKB-EC"/>
</dbReference>
<feature type="site" description="Lowers pKa of active site Cys" evidence="6 9">
    <location>
        <position position="138"/>
    </location>
</feature>
<comment type="subcellular location">
    <subcellularLocation>
        <location evidence="6">Cytoplasm</location>
    </subcellularLocation>
</comment>
<evidence type="ECO:0000256" key="7">
    <source>
        <dbReference type="PIRNR" id="PIRNR016262"/>
    </source>
</evidence>
<evidence type="ECO:0000256" key="3">
    <source>
        <dbReference type="ARBA" id="ARBA00022679"/>
    </source>
</evidence>
<evidence type="ECO:0000256" key="5">
    <source>
        <dbReference type="ARBA" id="ARBA00024732"/>
    </source>
</evidence>
<comment type="catalytic activity">
    <reaction evidence="6 7">
        <text>octanoyl-[ACP] + L-lysyl-[protein] = N(6)-octanoyl-L-lysyl-[protein] + holo-[ACP] + H(+)</text>
        <dbReference type="Rhea" id="RHEA:17665"/>
        <dbReference type="Rhea" id="RHEA-COMP:9636"/>
        <dbReference type="Rhea" id="RHEA-COMP:9685"/>
        <dbReference type="Rhea" id="RHEA-COMP:9752"/>
        <dbReference type="Rhea" id="RHEA-COMP:9928"/>
        <dbReference type="ChEBI" id="CHEBI:15378"/>
        <dbReference type="ChEBI" id="CHEBI:29969"/>
        <dbReference type="ChEBI" id="CHEBI:64479"/>
        <dbReference type="ChEBI" id="CHEBI:78463"/>
        <dbReference type="ChEBI" id="CHEBI:78809"/>
        <dbReference type="EC" id="2.3.1.181"/>
    </reaction>
</comment>
<dbReference type="CDD" id="cd16444">
    <property type="entry name" value="LipB"/>
    <property type="match status" value="1"/>
</dbReference>
<dbReference type="InterPro" id="IPR000544">
    <property type="entry name" value="Octanoyltransferase"/>
</dbReference>
<evidence type="ECO:0000256" key="4">
    <source>
        <dbReference type="ARBA" id="ARBA00023315"/>
    </source>
</evidence>
<evidence type="ECO:0000256" key="9">
    <source>
        <dbReference type="PIRSR" id="PIRSR016262-3"/>
    </source>
</evidence>
<dbReference type="EMBL" id="MFSS01000015">
    <property type="protein sequence ID" value="OGI44684.1"/>
    <property type="molecule type" value="Genomic_DNA"/>
</dbReference>
<dbReference type="NCBIfam" id="TIGR00214">
    <property type="entry name" value="lipB"/>
    <property type="match status" value="1"/>
</dbReference>
<evidence type="ECO:0000256" key="1">
    <source>
        <dbReference type="ARBA" id="ARBA00004821"/>
    </source>
</evidence>
<dbReference type="Gene3D" id="3.30.930.10">
    <property type="entry name" value="Bira Bifunctional Protein, Domain 2"/>
    <property type="match status" value="1"/>
</dbReference>
<dbReference type="STRING" id="1817758.A2150_05630"/>
<dbReference type="Proteomes" id="UP000177925">
    <property type="component" value="Unassembled WGS sequence"/>
</dbReference>
<feature type="binding site" evidence="6">
    <location>
        <begin position="74"/>
        <end position="81"/>
    </location>
    <ligand>
        <name>substrate</name>
    </ligand>
</feature>
<reference evidence="11 12" key="1">
    <citation type="journal article" date="2016" name="Nat. Commun.">
        <title>Thousands of microbial genomes shed light on interconnected biogeochemical processes in an aquifer system.</title>
        <authorList>
            <person name="Anantharaman K."/>
            <person name="Brown C.T."/>
            <person name="Hug L.A."/>
            <person name="Sharon I."/>
            <person name="Castelle C.J."/>
            <person name="Probst A.J."/>
            <person name="Thomas B.C."/>
            <person name="Singh A."/>
            <person name="Wilkins M.J."/>
            <person name="Karaoz U."/>
            <person name="Brodie E.L."/>
            <person name="Williams K.H."/>
            <person name="Hubbard S.S."/>
            <person name="Banfield J.F."/>
        </authorList>
    </citation>
    <scope>NUCLEOTIDE SEQUENCE [LARGE SCALE GENOMIC DNA]</scope>
</reference>
<dbReference type="PANTHER" id="PTHR10993">
    <property type="entry name" value="OCTANOYLTRANSFERASE"/>
    <property type="match status" value="1"/>
</dbReference>
<evidence type="ECO:0000313" key="11">
    <source>
        <dbReference type="EMBL" id="OGI44684.1"/>
    </source>
</evidence>
<dbReference type="SUPFAM" id="SSF55681">
    <property type="entry name" value="Class II aaRS and biotin synthetases"/>
    <property type="match status" value="1"/>
</dbReference>
<dbReference type="FunFam" id="3.30.930.10:FF:000020">
    <property type="entry name" value="Octanoyltransferase"/>
    <property type="match status" value="1"/>
</dbReference>
<dbReference type="PANTHER" id="PTHR10993:SF7">
    <property type="entry name" value="LIPOYLTRANSFERASE 2, MITOCHONDRIAL-RELATED"/>
    <property type="match status" value="1"/>
</dbReference>
<keyword evidence="2 6" id="KW-0963">Cytoplasm</keyword>
<comment type="caution">
    <text evidence="6">Lacks conserved residue(s) required for the propagation of feature annotation.</text>
</comment>
<name>A0A1F6THU5_9PROT</name>
<comment type="caution">
    <text evidence="11">The sequence shown here is derived from an EMBL/GenBank/DDBJ whole genome shotgun (WGS) entry which is preliminary data.</text>
</comment>
<dbReference type="InterPro" id="IPR004143">
    <property type="entry name" value="BPL_LPL_catalytic"/>
</dbReference>
<comment type="miscellaneous">
    <text evidence="6">In the reaction, the free carboxyl group of octanoic acid is attached via an amide linkage to the epsilon-amino group of a specific lysine residue of lipoyl domains of lipoate-dependent enzymes.</text>
</comment>
<evidence type="ECO:0000259" key="10">
    <source>
        <dbReference type="PROSITE" id="PS51733"/>
    </source>
</evidence>
<comment type="pathway">
    <text evidence="1 6 7">Protein modification; protein lipoylation via endogenous pathway; protein N(6)-(lipoyl)lysine from octanoyl-[acyl-carrier-protein]: step 1/2.</text>
</comment>
<comment type="similarity">
    <text evidence="6 7">Belongs to the LipB family.</text>
</comment>
<dbReference type="HAMAP" id="MF_00013">
    <property type="entry name" value="LipB"/>
    <property type="match status" value="1"/>
</dbReference>
<dbReference type="NCBIfam" id="NF010922">
    <property type="entry name" value="PRK14342.1"/>
    <property type="match status" value="1"/>
</dbReference>
<dbReference type="EC" id="2.3.1.181" evidence="6 7"/>
<keyword evidence="3 6" id="KW-0808">Transferase</keyword>
<proteinExistence type="inferred from homology"/>